<dbReference type="CDD" id="cd00063">
    <property type="entry name" value="FN3"/>
    <property type="match status" value="1"/>
</dbReference>
<feature type="domain" description="Ig-like" evidence="6">
    <location>
        <begin position="1005"/>
        <end position="1094"/>
    </location>
</feature>
<dbReference type="GO" id="GO:0030154">
    <property type="term" value="P:cell differentiation"/>
    <property type="evidence" value="ECO:0007669"/>
    <property type="project" value="UniProtKB-ARBA"/>
</dbReference>
<evidence type="ECO:0000313" key="8">
    <source>
        <dbReference type="EMBL" id="SSX12248.1"/>
    </source>
</evidence>
<dbReference type="FunFam" id="2.60.40.10:FF:001452">
    <property type="entry name" value="Uncharacterized protein, isoform F"/>
    <property type="match status" value="1"/>
</dbReference>
<dbReference type="CDD" id="cd00096">
    <property type="entry name" value="Ig"/>
    <property type="match status" value="2"/>
</dbReference>
<evidence type="ECO:0000259" key="6">
    <source>
        <dbReference type="PROSITE" id="PS50835"/>
    </source>
</evidence>
<evidence type="ECO:0000259" key="5">
    <source>
        <dbReference type="PROSITE" id="PS50011"/>
    </source>
</evidence>
<dbReference type="SMART" id="SM00220">
    <property type="entry name" value="S_TKc"/>
    <property type="match status" value="1"/>
</dbReference>
<evidence type="ECO:0000256" key="4">
    <source>
        <dbReference type="SAM" id="MobiDB-lite"/>
    </source>
</evidence>
<dbReference type="VEuPathDB" id="VectorBase:CSON003983"/>
<dbReference type="PROSITE" id="PS50835">
    <property type="entry name" value="IG_LIKE"/>
    <property type="match status" value="6"/>
</dbReference>
<proteinExistence type="inferred from homology"/>
<feature type="region of interest" description="Disordered" evidence="4">
    <location>
        <begin position="1519"/>
        <end position="1546"/>
    </location>
</feature>
<dbReference type="SUPFAM" id="SSF56112">
    <property type="entry name" value="Protein kinase-like (PK-like)"/>
    <property type="match status" value="1"/>
</dbReference>
<dbReference type="FunFam" id="2.60.40.10:FF:000107">
    <property type="entry name" value="Myosin, light chain kinase a"/>
    <property type="match status" value="2"/>
</dbReference>
<feature type="domain" description="Ig-like" evidence="6">
    <location>
        <begin position="569"/>
        <end position="657"/>
    </location>
</feature>
<reference evidence="8" key="1">
    <citation type="submission" date="2018-04" db="EMBL/GenBank/DDBJ databases">
        <authorList>
            <person name="Go L.Y."/>
            <person name="Mitchell J.A."/>
        </authorList>
    </citation>
    <scope>NUCLEOTIDE SEQUENCE</scope>
    <source>
        <tissue evidence="8">Whole organism</tissue>
    </source>
</reference>
<organism evidence="9">
    <name type="scientific">Culicoides sonorensis</name>
    <name type="common">Biting midge</name>
    <dbReference type="NCBI Taxonomy" id="179676"/>
    <lineage>
        <taxon>Eukaryota</taxon>
        <taxon>Metazoa</taxon>
        <taxon>Ecdysozoa</taxon>
        <taxon>Arthropoda</taxon>
        <taxon>Hexapoda</taxon>
        <taxon>Insecta</taxon>
        <taxon>Pterygota</taxon>
        <taxon>Neoptera</taxon>
        <taxon>Endopterygota</taxon>
        <taxon>Diptera</taxon>
        <taxon>Nematocera</taxon>
        <taxon>Chironomoidea</taxon>
        <taxon>Ceratopogonidae</taxon>
        <taxon>Ceratopogoninae</taxon>
        <taxon>Culicoides</taxon>
        <taxon>Monoculicoides</taxon>
    </lineage>
</organism>
<dbReference type="EMBL" id="UFQT01001762">
    <property type="protein sequence ID" value="SSX31700.1"/>
    <property type="molecule type" value="Genomic_DNA"/>
</dbReference>
<keyword evidence="2" id="KW-0677">Repeat</keyword>
<evidence type="ECO:0000259" key="7">
    <source>
        <dbReference type="PROSITE" id="PS50853"/>
    </source>
</evidence>
<dbReference type="FunFam" id="1.10.510.10:FF:000175">
    <property type="entry name" value="Myosin light chain kinase, smooth muscle"/>
    <property type="match status" value="1"/>
</dbReference>
<dbReference type="InterPro" id="IPR008271">
    <property type="entry name" value="Ser/Thr_kinase_AS"/>
</dbReference>
<gene>
    <name evidence="9" type="primary">CSON003983</name>
</gene>
<evidence type="ECO:0000313" key="9">
    <source>
        <dbReference type="EMBL" id="SSX31700.1"/>
    </source>
</evidence>
<dbReference type="InterPro" id="IPR013783">
    <property type="entry name" value="Ig-like_fold"/>
</dbReference>
<feature type="domain" description="Ig-like" evidence="6">
    <location>
        <begin position="440"/>
        <end position="528"/>
    </location>
</feature>
<dbReference type="PANTHER" id="PTHR47633:SF7">
    <property type="entry name" value="TITIN HOMOLOG"/>
    <property type="match status" value="1"/>
</dbReference>
<dbReference type="InterPro" id="IPR036179">
    <property type="entry name" value="Ig-like_dom_sf"/>
</dbReference>
<dbReference type="SMART" id="SM00408">
    <property type="entry name" value="IGc2"/>
    <property type="match status" value="5"/>
</dbReference>
<dbReference type="InterPro" id="IPR003961">
    <property type="entry name" value="FN3_dom"/>
</dbReference>
<name>A0A336MNR7_CULSO</name>
<feature type="domain" description="Ig-like" evidence="6">
    <location>
        <begin position="901"/>
        <end position="981"/>
    </location>
</feature>
<dbReference type="Gene3D" id="1.10.510.10">
    <property type="entry name" value="Transferase(Phosphotransferase) domain 1"/>
    <property type="match status" value="1"/>
</dbReference>
<reference evidence="9" key="2">
    <citation type="submission" date="2018-07" db="EMBL/GenBank/DDBJ databases">
        <authorList>
            <person name="Quirk P.G."/>
            <person name="Krulwich T.A."/>
        </authorList>
    </citation>
    <scope>NUCLEOTIDE SEQUENCE</scope>
</reference>
<dbReference type="PANTHER" id="PTHR47633">
    <property type="entry name" value="IMMUNOGLOBULIN"/>
    <property type="match status" value="1"/>
</dbReference>
<dbReference type="InterPro" id="IPR003598">
    <property type="entry name" value="Ig_sub2"/>
</dbReference>
<dbReference type="SMART" id="SM00409">
    <property type="entry name" value="IG"/>
    <property type="match status" value="8"/>
</dbReference>
<feature type="domain" description="Protein kinase" evidence="5">
    <location>
        <begin position="1216"/>
        <end position="1471"/>
    </location>
</feature>
<dbReference type="Gene3D" id="2.60.40.10">
    <property type="entry name" value="Immunoglobulins"/>
    <property type="match status" value="8"/>
</dbReference>
<dbReference type="CDD" id="cd14103">
    <property type="entry name" value="STKc_MLCK"/>
    <property type="match status" value="1"/>
</dbReference>
<feature type="domain" description="Ig-like" evidence="6">
    <location>
        <begin position="108"/>
        <end position="198"/>
    </location>
</feature>
<dbReference type="Pfam" id="PF00069">
    <property type="entry name" value="Pkinase"/>
    <property type="match status" value="1"/>
</dbReference>
<evidence type="ECO:0000256" key="2">
    <source>
        <dbReference type="ARBA" id="ARBA00022737"/>
    </source>
</evidence>
<keyword evidence="3" id="KW-0393">Immunoglobulin domain</keyword>
<dbReference type="Pfam" id="PF07679">
    <property type="entry name" value="I-set"/>
    <property type="match status" value="6"/>
</dbReference>
<dbReference type="InterPro" id="IPR013098">
    <property type="entry name" value="Ig_I-set"/>
</dbReference>
<dbReference type="GO" id="GO:0004672">
    <property type="term" value="F:protein kinase activity"/>
    <property type="evidence" value="ECO:0007669"/>
    <property type="project" value="InterPro"/>
</dbReference>
<dbReference type="SUPFAM" id="SSF49265">
    <property type="entry name" value="Fibronectin type III"/>
    <property type="match status" value="1"/>
</dbReference>
<dbReference type="InterPro" id="IPR007110">
    <property type="entry name" value="Ig-like_dom"/>
</dbReference>
<dbReference type="EMBL" id="UFQS01001762">
    <property type="protein sequence ID" value="SSX12248.1"/>
    <property type="molecule type" value="Genomic_DNA"/>
</dbReference>
<dbReference type="GO" id="GO:0005524">
    <property type="term" value="F:ATP binding"/>
    <property type="evidence" value="ECO:0007669"/>
    <property type="project" value="InterPro"/>
</dbReference>
<dbReference type="GO" id="GO:0009653">
    <property type="term" value="P:anatomical structure morphogenesis"/>
    <property type="evidence" value="ECO:0007669"/>
    <property type="project" value="UniProtKB-ARBA"/>
</dbReference>
<feature type="compositionally biased region" description="Polar residues" evidence="4">
    <location>
        <begin position="1519"/>
        <end position="1535"/>
    </location>
</feature>
<evidence type="ECO:0000256" key="1">
    <source>
        <dbReference type="ARBA" id="ARBA00006692"/>
    </source>
</evidence>
<dbReference type="InterPro" id="IPR011009">
    <property type="entry name" value="Kinase-like_dom_sf"/>
</dbReference>
<dbReference type="InterPro" id="IPR003599">
    <property type="entry name" value="Ig_sub"/>
</dbReference>
<accession>A0A336MNR7</accession>
<evidence type="ECO:0000256" key="3">
    <source>
        <dbReference type="ARBA" id="ARBA00023319"/>
    </source>
</evidence>
<sequence>MTRFRPISTPIDTRSRYRAKTVSPTVGSRILPYLDSTSDFTYRRRTSLAPSLRYDPSLDPVWESEYSPQKYRPQFTSRAKPFDIEKYSINKFRSVLDGKPTSMQQISPYLTTKLTDTKVELSQPAQLKCHAIGGKAANIKWYKNGTEIKEDGRLTLFNAQNSSVLDISRTCLTDSGLYRAVVENDLGTTSYYCLLTITRRTTSYMYKELPQSSELSYTFKEGEIIRVISRMPQRLDEELILYHNGIRKSSHGRVTVHHDRSGFLKLLIFNATIGDTGHYKFTTRTGTTIKAFYIKVVPEKAALEFERAGSVDRFSSMVKNDMRVDATLYVPQERGKFKRSSTRFGGNVNPATILIPFSRSDCYDDCAVVSTTTTIKSRSSSPYGPALASALSYSSLVDGNFANNNTTSSKYGLNMSSTTALSSSFNSLRKSTSSSMETAPYFMKHLRDVRCHTGEDIQLNCMVEGSPIPMLSWEKDGRQITSGHKYTIRYKDKFCSLIIHNTQLEDTGEYFCIANNSMGRVRTSAHVSVLDKENSRFSLSRIRTPSLNLTSVRSTTPIHNSTNMTYSPPKFYSVPHNRVVEEGSTAFFQSVVAGEPSPWSTWDKDGIIITPSARIILKDKNDTRTLEIQNVTVNDAGLYRITIENDYGRNESTFRLDVISTRSGKGNEVRTTKSTGYSSRGFRYTRRIMAAPVNTGGRLVFKALYSSNSEPRTKFYHNGHLLEESERVNFRIEKTCITFEIKNVKESDAGEYLLESTIDDGSETHCTSIQIPQDFLSKDKNHMNVLKLIKALPKAIKALEGTTLDMKFDIDSDLPYEYIWYKNDQIIPDSNDFQYIDYQNGLIGLRVKDPFSQDSGMYKCVISNGETKIESSTHLKVLEIDEKSVEIDSVKFIEIPQPQICRYGDVVSFYASVSPASAKTTWFVQGREVSEDSNEFMLEDGGNDGNRTLHILGAEYHHCGDISCQITTDFDPNLVLESTYTHLAVIPIHMEILDNNKSNESDSSPCFIRGPSDSTALSGSTVTLEAFYRGKPEPQIKWMRGGHLIKDQNSRVIQTYGYSKLLIRNITTDQSGKYTIEITNPLGTDIMATSLGIETQPDPPSSPPSVAAGPDRLAVAWCGSPYDGGCMVTEYILDIQKDEGEWQELAVIRDSLAYTAKDLNSNHKYRFRVRAVNIHGPSRPSEESPQVVLERKEENEEIYTETDISVADGGTFQDRFEVLEEMGKGRFGHVHKVVEKSSGQILAAKFVKCIKVKDKEKVMDEIKIMKALHHPKLLQLATYFEGPREIIMVTECITGGELFERVVADDFTLTEWDCILFMQQICEGVQYMHSKNIVHLDLKPENIMCYNKNSHQIKIIDFGLAQQLQNDVPMRVLFGTPEFIPPEIINYEPISHLSDMWSVGVICYVLLSGLSPFMGDSDSDTFSNILRADFDFNDEAFDEVSQDAKDFISSLLIRNKEERASASDCLASKWLSKNHDSEGAKIKISTDKLKKFIVRRKWQKTGNAIRALGRMVTLSASRRNSGISSNGHSTANSPRPSIAAHQLPSLDENRESKVKFHSDIPMIEGPLKNKNLKISNCDRSDSGFSEVVEETLVETKDNNEGHKTILPELLIQKLEEIAENQSNEPKSVPISAVKGPIRTGVVEERKKKLSQKFDRNSNEIEIPLKKSIPEKNIPQKMDQEKSIPLKTKHSDDIAIEKPKNSMNEVPTTQKLNGQIGVRTNKYAPKKLIIQPNSKTALLRQKFENNCKNSDQSHGKNFRTK</sequence>
<dbReference type="PROSITE" id="PS50853">
    <property type="entry name" value="FN3"/>
    <property type="match status" value="1"/>
</dbReference>
<dbReference type="FunFam" id="2.60.40.10:FF:000612">
    <property type="entry name" value="palladin isoform X1"/>
    <property type="match status" value="1"/>
</dbReference>
<dbReference type="PROSITE" id="PS50011">
    <property type="entry name" value="PROTEIN_KINASE_DOM"/>
    <property type="match status" value="1"/>
</dbReference>
<comment type="similarity">
    <text evidence="1">Belongs to the protein kinase superfamily. CAMK Ser/Thr protein kinase family.</text>
</comment>
<dbReference type="Gene3D" id="3.30.200.20">
    <property type="entry name" value="Phosphorylase Kinase, domain 1"/>
    <property type="match status" value="1"/>
</dbReference>
<feature type="domain" description="Fibronectin type-III" evidence="7">
    <location>
        <begin position="1099"/>
        <end position="1191"/>
    </location>
</feature>
<dbReference type="InterPro" id="IPR036116">
    <property type="entry name" value="FN3_sf"/>
</dbReference>
<dbReference type="PROSITE" id="PS00108">
    <property type="entry name" value="PROTEIN_KINASE_ST"/>
    <property type="match status" value="1"/>
</dbReference>
<protein>
    <submittedName>
        <fullName evidence="9">CSON003983 protein</fullName>
    </submittedName>
</protein>
<dbReference type="InterPro" id="IPR000719">
    <property type="entry name" value="Prot_kinase_dom"/>
</dbReference>
<dbReference type="Pfam" id="PF00041">
    <property type="entry name" value="fn3"/>
    <property type="match status" value="1"/>
</dbReference>
<dbReference type="SUPFAM" id="SSF48726">
    <property type="entry name" value="Immunoglobulin"/>
    <property type="match status" value="7"/>
</dbReference>
<feature type="domain" description="Ig-like" evidence="6">
    <location>
        <begin position="772"/>
        <end position="876"/>
    </location>
</feature>
<dbReference type="SMART" id="SM00060">
    <property type="entry name" value="FN3"/>
    <property type="match status" value="1"/>
</dbReference>